<proteinExistence type="predicted"/>
<feature type="region of interest" description="Disordered" evidence="1">
    <location>
        <begin position="102"/>
        <end position="326"/>
    </location>
</feature>
<feature type="compositionally biased region" description="Low complexity" evidence="1">
    <location>
        <begin position="653"/>
        <end position="670"/>
    </location>
</feature>
<name>A0A9W4D5K8_BLUGR</name>
<feature type="compositionally biased region" description="Polar residues" evidence="1">
    <location>
        <begin position="69"/>
        <end position="86"/>
    </location>
</feature>
<feature type="compositionally biased region" description="Low complexity" evidence="1">
    <location>
        <begin position="292"/>
        <end position="301"/>
    </location>
</feature>
<feature type="region of interest" description="Disordered" evidence="1">
    <location>
        <begin position="652"/>
        <end position="674"/>
    </location>
</feature>
<reference evidence="2" key="1">
    <citation type="submission" date="2020-10" db="EMBL/GenBank/DDBJ databases">
        <authorList>
            <person name="Muller C M."/>
        </authorList>
    </citation>
    <scope>NUCLEOTIDE SEQUENCE</scope>
    <source>
        <strain evidence="2">THUN-12</strain>
    </source>
</reference>
<feature type="region of interest" description="Disordered" evidence="1">
    <location>
        <begin position="1"/>
        <end position="86"/>
    </location>
</feature>
<organism evidence="2 3">
    <name type="scientific">Blumeria graminis f. sp. triticale</name>
    <dbReference type="NCBI Taxonomy" id="1689686"/>
    <lineage>
        <taxon>Eukaryota</taxon>
        <taxon>Fungi</taxon>
        <taxon>Dikarya</taxon>
        <taxon>Ascomycota</taxon>
        <taxon>Pezizomycotina</taxon>
        <taxon>Leotiomycetes</taxon>
        <taxon>Erysiphales</taxon>
        <taxon>Erysiphaceae</taxon>
        <taxon>Blumeria</taxon>
    </lineage>
</organism>
<feature type="compositionally biased region" description="Low complexity" evidence="1">
    <location>
        <begin position="253"/>
        <end position="264"/>
    </location>
</feature>
<feature type="compositionally biased region" description="Polar residues" evidence="1">
    <location>
        <begin position="128"/>
        <end position="139"/>
    </location>
</feature>
<dbReference type="EMBL" id="CAJHIT010000009">
    <property type="protein sequence ID" value="CAD6504583.1"/>
    <property type="molecule type" value="Genomic_DNA"/>
</dbReference>
<feature type="compositionally biased region" description="Polar residues" evidence="1">
    <location>
        <begin position="194"/>
        <end position="220"/>
    </location>
</feature>
<feature type="compositionally biased region" description="Basic and acidic residues" evidence="1">
    <location>
        <begin position="102"/>
        <end position="127"/>
    </location>
</feature>
<dbReference type="Proteomes" id="UP000683417">
    <property type="component" value="Unassembled WGS sequence"/>
</dbReference>
<evidence type="ECO:0000313" key="3">
    <source>
        <dbReference type="Proteomes" id="UP000683417"/>
    </source>
</evidence>
<accession>A0A9W4D5K8</accession>
<protein>
    <submittedName>
        <fullName evidence="2">BgTH12-00091</fullName>
    </submittedName>
</protein>
<sequence>MSGGVQTLRAMFEQSSNASSPDRGRSGDNSAGIGETPQRPLSTVRTSFVKVERNGHSHNQSGIRKDISNESNTLQRNSITKESNKKNLLNTPIIKSNVLVRGAHENDRKNSKKLEKELETKGDEKSRTSVTKSPTTLNSLAKRPKNVVDKASLKTVSSLSHSKTKKSPMYPQNVLPKSPATPSRRTQEDKDPITKQNKVSVTKTSSRNLPNSPKESTPRSTGRMKSHASPSRIQSRFQKPQPKSPTKPVKLPTSLTTQTASSSSKVSRAVTKTETSHDTLGKLQNPSRSSRRLSISSRGSSALKGDNSRPSLGLGELSRKSSRQSLVSHVATDESFLARMMRPTTSSASKSAEKPLPIKQIKPVSRPATKNGLRITTKAQTKKSVTNSSITNGRKEFIKIKVEEHCNPIIISTTIVSPGHENVKTPSPTCLKLDKETPVMPPQLIQSIKSTEPSNETIQPETVTKSCSFNFISNEEENISQLSVTMKSESSEEKEIEGDQELETNSISIKSADLDKEIYLETTNKIIGNPLDEKTPDPTLLAVESNQSEASKETETCIEAIPVDETKKVDLTVEIDNNDQDHELVSEELTIHKATTELEIQCSSKTTSPVLESKSQLDGEEMIVKTEPQQKSPIIKSPLAAIRKVFKADLAVPTTSQPPSSPSHHTIPNSGSINSLALDRSPICEDPEDIRAREEIAKLNEALMMGAH</sequence>
<evidence type="ECO:0000313" key="2">
    <source>
        <dbReference type="EMBL" id="CAD6504583.1"/>
    </source>
</evidence>
<dbReference type="AlphaFoldDB" id="A0A9W4D5K8"/>
<feature type="compositionally biased region" description="Polar residues" evidence="1">
    <location>
        <begin position="228"/>
        <end position="238"/>
    </location>
</feature>
<evidence type="ECO:0000256" key="1">
    <source>
        <dbReference type="SAM" id="MobiDB-lite"/>
    </source>
</evidence>
<gene>
    <name evidence="2" type="ORF">BGTH12_LOCUS5941</name>
</gene>
<comment type="caution">
    <text evidence="2">The sequence shown here is derived from an EMBL/GenBank/DDBJ whole genome shotgun (WGS) entry which is preliminary data.</text>
</comment>